<evidence type="ECO:0000256" key="12">
    <source>
        <dbReference type="ARBA" id="ARBA00042474"/>
    </source>
</evidence>
<dbReference type="GO" id="GO:0050829">
    <property type="term" value="P:defense response to Gram-negative bacterium"/>
    <property type="evidence" value="ECO:0007669"/>
    <property type="project" value="InterPro"/>
</dbReference>
<dbReference type="Pfam" id="PF14862">
    <property type="entry name" value="Defensin_big"/>
    <property type="match status" value="1"/>
</dbReference>
<dbReference type="EMBL" id="ABDC03021647">
    <property type="status" value="NOT_ANNOTATED_CDS"/>
    <property type="molecule type" value="Genomic_DNA"/>
</dbReference>
<dbReference type="RefSeq" id="XP_020137564.1">
    <property type="nucleotide sequence ID" value="XM_020281975.2"/>
</dbReference>
<feature type="domain" description="Big defensin" evidence="15">
    <location>
        <begin position="2"/>
        <end position="49"/>
    </location>
</feature>
<keyword evidence="9" id="KW-1015">Disulfide bond</keyword>
<dbReference type="GO" id="GO:0061760">
    <property type="term" value="P:antifungal innate immune response"/>
    <property type="evidence" value="ECO:0007669"/>
    <property type="project" value="TreeGrafter"/>
</dbReference>
<comment type="subcellular location">
    <subcellularLocation>
        <location evidence="2">Secreted</location>
    </subcellularLocation>
</comment>
<reference evidence="16" key="3">
    <citation type="submission" date="2025-09" db="UniProtKB">
        <authorList>
            <consortium name="Ensembl"/>
        </authorList>
    </citation>
    <scope>IDENTIFICATION</scope>
</reference>
<dbReference type="CTD" id="245932"/>
<evidence type="ECO:0000256" key="7">
    <source>
        <dbReference type="ARBA" id="ARBA00022940"/>
    </source>
</evidence>
<keyword evidence="5" id="KW-0929">Antimicrobial</keyword>
<evidence type="ECO:0000313" key="16">
    <source>
        <dbReference type="Ensembl" id="ENSMICP00000030755.1"/>
    </source>
</evidence>
<keyword evidence="4" id="KW-0964">Secreted</keyword>
<evidence type="ECO:0000256" key="8">
    <source>
        <dbReference type="ARBA" id="ARBA00023022"/>
    </source>
</evidence>
<evidence type="ECO:0000256" key="5">
    <source>
        <dbReference type="ARBA" id="ARBA00022529"/>
    </source>
</evidence>
<evidence type="ECO:0000256" key="9">
    <source>
        <dbReference type="ARBA" id="ARBA00023157"/>
    </source>
</evidence>
<dbReference type="InterPro" id="IPR028060">
    <property type="entry name" value="Defensin_big_dom"/>
</dbReference>
<dbReference type="GeneTree" id="ENSGT00390000000279"/>
<evidence type="ECO:0000256" key="10">
    <source>
        <dbReference type="ARBA" id="ARBA00040255"/>
    </source>
</evidence>
<evidence type="ECO:0000259" key="15">
    <source>
        <dbReference type="Pfam" id="PF14862"/>
    </source>
</evidence>
<evidence type="ECO:0000256" key="6">
    <source>
        <dbReference type="ARBA" id="ARBA00022729"/>
    </source>
</evidence>
<feature type="chain" id="PRO_5044135502" description="Beta-defensin 119" evidence="14">
    <location>
        <begin position="20"/>
        <end position="83"/>
    </location>
</feature>
<keyword evidence="8" id="KW-0044">Antibiotic</keyword>
<evidence type="ECO:0000256" key="13">
    <source>
        <dbReference type="ARBA" id="ARBA00042807"/>
    </source>
</evidence>
<dbReference type="PANTHER" id="PTHR47902">
    <property type="entry name" value="BETA-DEFENSIN 119"/>
    <property type="match status" value="1"/>
</dbReference>
<protein>
    <recommendedName>
        <fullName evidence="10">Beta-defensin 119</fullName>
    </recommendedName>
    <alternativeName>
        <fullName evidence="13">Beta-defensin 120</fullName>
    </alternativeName>
    <alternativeName>
        <fullName evidence="12">Defensin, beta 119</fullName>
    </alternativeName>
    <alternativeName>
        <fullName evidence="11">Defensin, beta 120</fullName>
    </alternativeName>
</protein>
<comment type="function">
    <text evidence="1">Has antibacterial activity.</text>
</comment>
<dbReference type="GO" id="GO:0001530">
    <property type="term" value="F:lipopolysaccharide binding"/>
    <property type="evidence" value="ECO:0007669"/>
    <property type="project" value="TreeGrafter"/>
</dbReference>
<dbReference type="Ensembl" id="ENSMICT00000030390.2">
    <property type="protein sequence ID" value="ENSMICP00000030755.1"/>
    <property type="gene ID" value="ENSMICG00000014645.3"/>
</dbReference>
<reference evidence="16" key="2">
    <citation type="submission" date="2025-08" db="UniProtKB">
        <authorList>
            <consortium name="Ensembl"/>
        </authorList>
    </citation>
    <scope>IDENTIFICATION</scope>
</reference>
<dbReference type="GeneID" id="109729695"/>
<evidence type="ECO:0000256" key="4">
    <source>
        <dbReference type="ARBA" id="ARBA00022525"/>
    </source>
</evidence>
<keyword evidence="7" id="KW-0211">Defensin</keyword>
<gene>
    <name evidence="16" type="primary">DEFB119</name>
</gene>
<dbReference type="AlphaFoldDB" id="A0A8B7WQH8"/>
<dbReference type="OrthoDB" id="9624411at2759"/>
<sequence>MKLLFLLLALLLATEPVMSARRRALKCMGNSGVCRNSCKKDERPYFYCRGYQLCCLQSYMRINLSGTDENKDWSYDKRWPKVP</sequence>
<evidence type="ECO:0000256" key="1">
    <source>
        <dbReference type="ARBA" id="ARBA00002878"/>
    </source>
</evidence>
<name>A0A8B7WQH8_MICMU</name>
<keyword evidence="17" id="KW-1185">Reference proteome</keyword>
<evidence type="ECO:0000256" key="14">
    <source>
        <dbReference type="SAM" id="SignalP"/>
    </source>
</evidence>
<accession>A0A8B7WQH8</accession>
<dbReference type="PANTHER" id="PTHR47902:SF1">
    <property type="entry name" value="BETA-DEFENSIN 119"/>
    <property type="match status" value="1"/>
</dbReference>
<keyword evidence="6 14" id="KW-0732">Signal</keyword>
<feature type="signal peptide" evidence="14">
    <location>
        <begin position="1"/>
        <end position="19"/>
    </location>
</feature>
<reference evidence="16" key="1">
    <citation type="submission" date="2016-12" db="EMBL/GenBank/DDBJ databases">
        <title>Mouse lemur reference genome and diversity panel.</title>
        <authorList>
            <person name="Harris R."/>
            <person name="Larsen P."/>
            <person name="Liu Y."/>
            <person name="Hughes D.S."/>
            <person name="Murali S."/>
            <person name="Raveendran M."/>
            <person name="Korchina V."/>
            <person name="Wang M."/>
            <person name="Jhangiani S."/>
            <person name="Bandaranaike D."/>
            <person name="Bellair M."/>
            <person name="Blankenburg K."/>
            <person name="Chao H."/>
            <person name="Dahdouli M."/>
            <person name="Dinh H."/>
            <person name="Doddapaneni H."/>
            <person name="English A."/>
            <person name="Firestine M."/>
            <person name="Gnanaolivu R."/>
            <person name="Gross S."/>
            <person name="Hernandez B."/>
            <person name="Javaid M."/>
            <person name="Jayaseelan J."/>
            <person name="Jones J."/>
            <person name="Khan Z."/>
            <person name="Kovar C."/>
            <person name="Kurapati P."/>
            <person name="Le B."/>
            <person name="Lee S."/>
            <person name="Li M."/>
            <person name="Mathew T."/>
            <person name="Narasimhan A."/>
            <person name="Ngo D."/>
            <person name="Nguyen L."/>
            <person name="Okwuonu G."/>
            <person name="Ongeri F."/>
            <person name="Osuji N."/>
            <person name="Pu L.-L."/>
            <person name="Puazo M."/>
            <person name="Quiroz J."/>
            <person name="Raj R."/>
            <person name="Rajbhandari K."/>
            <person name="Reid J.G."/>
            <person name="Santibanez J."/>
            <person name="Sexton D."/>
            <person name="Skinner E."/>
            <person name="Vee V."/>
            <person name="Weissenberger G."/>
            <person name="Wu Y."/>
            <person name="Xin Y."/>
            <person name="Han Y."/>
            <person name="Campbell C."/>
            <person name="Brown A."/>
            <person name="Sullivan B."/>
            <person name="Shelton J."/>
            <person name="Brown S."/>
            <person name="Dudchenko O."/>
            <person name="Machol I."/>
            <person name="Durand N."/>
            <person name="Shamim M."/>
            <person name="Lieberman A."/>
            <person name="Muzny D.M."/>
            <person name="Richards S."/>
            <person name="Yoder A."/>
            <person name="Worley K.C."/>
            <person name="Rogers J."/>
            <person name="Gibbs R.A."/>
        </authorList>
    </citation>
    <scope>NUCLEOTIDE SEQUENCE [LARGE SCALE GENOMIC DNA]</scope>
</reference>
<dbReference type="GO" id="GO:0005576">
    <property type="term" value="C:extracellular region"/>
    <property type="evidence" value="ECO:0007669"/>
    <property type="project" value="UniProtKB-SubCell"/>
</dbReference>
<evidence type="ECO:0000256" key="3">
    <source>
        <dbReference type="ARBA" id="ARBA00007371"/>
    </source>
</evidence>
<evidence type="ECO:0000313" key="17">
    <source>
        <dbReference type="Proteomes" id="UP000694394"/>
    </source>
</evidence>
<evidence type="ECO:0000256" key="2">
    <source>
        <dbReference type="ARBA" id="ARBA00004613"/>
    </source>
</evidence>
<evidence type="ECO:0000256" key="11">
    <source>
        <dbReference type="ARBA" id="ARBA00042460"/>
    </source>
</evidence>
<dbReference type="Proteomes" id="UP000694394">
    <property type="component" value="Chromosome 18"/>
</dbReference>
<organism evidence="16 17">
    <name type="scientific">Microcebus murinus</name>
    <name type="common">Gray mouse lemur</name>
    <name type="synonym">Lemur murinus</name>
    <dbReference type="NCBI Taxonomy" id="30608"/>
    <lineage>
        <taxon>Eukaryota</taxon>
        <taxon>Metazoa</taxon>
        <taxon>Chordata</taxon>
        <taxon>Craniata</taxon>
        <taxon>Vertebrata</taxon>
        <taxon>Euteleostomi</taxon>
        <taxon>Mammalia</taxon>
        <taxon>Eutheria</taxon>
        <taxon>Euarchontoglires</taxon>
        <taxon>Primates</taxon>
        <taxon>Strepsirrhini</taxon>
        <taxon>Lemuriformes</taxon>
        <taxon>Cheirogaleidae</taxon>
        <taxon>Microcebus</taxon>
    </lineage>
</organism>
<dbReference type="GO" id="GO:0050830">
    <property type="term" value="P:defense response to Gram-positive bacterium"/>
    <property type="evidence" value="ECO:0007669"/>
    <property type="project" value="InterPro"/>
</dbReference>
<comment type="similarity">
    <text evidence="3">Belongs to the beta-defensin family.</text>
</comment>
<proteinExistence type="inferred from homology"/>
<dbReference type="KEGG" id="mmur:109729695"/>